<keyword evidence="2" id="KW-1133">Transmembrane helix</keyword>
<evidence type="ECO:0000256" key="2">
    <source>
        <dbReference type="SAM" id="Phobius"/>
    </source>
</evidence>
<feature type="region of interest" description="Disordered" evidence="1">
    <location>
        <begin position="1"/>
        <end position="23"/>
    </location>
</feature>
<evidence type="ECO:0008006" key="5">
    <source>
        <dbReference type="Google" id="ProtNLM"/>
    </source>
</evidence>
<evidence type="ECO:0000313" key="4">
    <source>
        <dbReference type="Proteomes" id="UP000054558"/>
    </source>
</evidence>
<dbReference type="AlphaFoldDB" id="A0A1Y1HUW2"/>
<keyword evidence="4" id="KW-1185">Reference proteome</keyword>
<reference evidence="3 4" key="1">
    <citation type="journal article" date="2014" name="Nat. Commun.">
        <title>Klebsormidium flaccidum genome reveals primary factors for plant terrestrial adaptation.</title>
        <authorList>
            <person name="Hori K."/>
            <person name="Maruyama F."/>
            <person name="Fujisawa T."/>
            <person name="Togashi T."/>
            <person name="Yamamoto N."/>
            <person name="Seo M."/>
            <person name="Sato S."/>
            <person name="Yamada T."/>
            <person name="Mori H."/>
            <person name="Tajima N."/>
            <person name="Moriyama T."/>
            <person name="Ikeuchi M."/>
            <person name="Watanabe M."/>
            <person name="Wada H."/>
            <person name="Kobayashi K."/>
            <person name="Saito M."/>
            <person name="Masuda T."/>
            <person name="Sasaki-Sekimoto Y."/>
            <person name="Mashiguchi K."/>
            <person name="Awai K."/>
            <person name="Shimojima M."/>
            <person name="Masuda S."/>
            <person name="Iwai M."/>
            <person name="Nobusawa T."/>
            <person name="Narise T."/>
            <person name="Kondo S."/>
            <person name="Saito H."/>
            <person name="Sato R."/>
            <person name="Murakawa M."/>
            <person name="Ihara Y."/>
            <person name="Oshima-Yamada Y."/>
            <person name="Ohtaka K."/>
            <person name="Satoh M."/>
            <person name="Sonobe K."/>
            <person name="Ishii M."/>
            <person name="Ohtani R."/>
            <person name="Kanamori-Sato M."/>
            <person name="Honoki R."/>
            <person name="Miyazaki D."/>
            <person name="Mochizuki H."/>
            <person name="Umetsu J."/>
            <person name="Higashi K."/>
            <person name="Shibata D."/>
            <person name="Kamiya Y."/>
            <person name="Sato N."/>
            <person name="Nakamura Y."/>
            <person name="Tabata S."/>
            <person name="Ida S."/>
            <person name="Kurokawa K."/>
            <person name="Ohta H."/>
        </authorList>
    </citation>
    <scope>NUCLEOTIDE SEQUENCE [LARGE SCALE GENOMIC DNA]</scope>
    <source>
        <strain evidence="3 4">NIES-2285</strain>
    </source>
</reference>
<keyword evidence="2" id="KW-0472">Membrane</keyword>
<feature type="transmembrane region" description="Helical" evidence="2">
    <location>
        <begin position="121"/>
        <end position="141"/>
    </location>
</feature>
<dbReference type="Proteomes" id="UP000054558">
    <property type="component" value="Unassembled WGS sequence"/>
</dbReference>
<sequence>MCESRASREPEGNAMEHCSTSGSYGSDMPNKRFAGVLKNLPVNYGPMPQGKRADLSLNCQEGALLEDECRSPVSPFSPSFKGPYGVPLEYGVPFSAKNPLVQDLLASSHECAHEFESKATAFGWVSSILLFPLGILCLFIFTTNRCIHCKVHKDSLFL</sequence>
<gene>
    <name evidence="3" type="ORF">KFL_000850280</name>
</gene>
<dbReference type="OrthoDB" id="2564984at2759"/>
<protein>
    <recommendedName>
        <fullName evidence="5">Brain protein I3</fullName>
    </recommendedName>
</protein>
<feature type="compositionally biased region" description="Basic and acidic residues" evidence="1">
    <location>
        <begin position="1"/>
        <end position="11"/>
    </location>
</feature>
<evidence type="ECO:0000256" key="1">
    <source>
        <dbReference type="SAM" id="MobiDB-lite"/>
    </source>
</evidence>
<organism evidence="3 4">
    <name type="scientific">Klebsormidium nitens</name>
    <name type="common">Green alga</name>
    <name type="synonym">Ulothrix nitens</name>
    <dbReference type="NCBI Taxonomy" id="105231"/>
    <lineage>
        <taxon>Eukaryota</taxon>
        <taxon>Viridiplantae</taxon>
        <taxon>Streptophyta</taxon>
        <taxon>Klebsormidiophyceae</taxon>
        <taxon>Klebsormidiales</taxon>
        <taxon>Klebsormidiaceae</taxon>
        <taxon>Klebsormidium</taxon>
    </lineage>
</organism>
<name>A0A1Y1HUW2_KLENI</name>
<keyword evidence="2" id="KW-0812">Transmembrane</keyword>
<proteinExistence type="predicted"/>
<evidence type="ECO:0000313" key="3">
    <source>
        <dbReference type="EMBL" id="GAQ81612.1"/>
    </source>
</evidence>
<dbReference type="EMBL" id="DF237034">
    <property type="protein sequence ID" value="GAQ81612.1"/>
    <property type="molecule type" value="Genomic_DNA"/>
</dbReference>
<accession>A0A1Y1HUW2</accession>